<evidence type="ECO:0000313" key="1">
    <source>
        <dbReference type="EMBL" id="QHT75997.1"/>
    </source>
</evidence>
<protein>
    <submittedName>
        <fullName evidence="1">Uncharacterized protein</fullName>
    </submittedName>
</protein>
<sequence>MDTTNEYDILCLKNYFNNNKTLYIEKHINKNLYFIRIEKKGIFKKYYLYKIYADKYSMSDYKYIKIFSKIFYDLDELAHFSKNFEKKYVITRFNMGYYSCFSSYETLKYEIELKSDIDELKHIQNML</sequence>
<organism evidence="1">
    <name type="scientific">viral metagenome</name>
    <dbReference type="NCBI Taxonomy" id="1070528"/>
    <lineage>
        <taxon>unclassified sequences</taxon>
        <taxon>metagenomes</taxon>
        <taxon>organismal metagenomes</taxon>
    </lineage>
</organism>
<proteinExistence type="predicted"/>
<dbReference type="AlphaFoldDB" id="A0A6C0H6F3"/>
<accession>A0A6C0H6F3</accession>
<reference evidence="1" key="1">
    <citation type="journal article" date="2020" name="Nature">
        <title>Giant virus diversity and host interactions through global metagenomics.</title>
        <authorList>
            <person name="Schulz F."/>
            <person name="Roux S."/>
            <person name="Paez-Espino D."/>
            <person name="Jungbluth S."/>
            <person name="Walsh D.A."/>
            <person name="Denef V.J."/>
            <person name="McMahon K.D."/>
            <person name="Konstantinidis K.T."/>
            <person name="Eloe-Fadrosh E.A."/>
            <person name="Kyrpides N.C."/>
            <person name="Woyke T."/>
        </authorList>
    </citation>
    <scope>NUCLEOTIDE SEQUENCE</scope>
    <source>
        <strain evidence="1">GVMAG-M-3300023179-71</strain>
    </source>
</reference>
<name>A0A6C0H6F3_9ZZZZ</name>
<dbReference type="EMBL" id="MN739886">
    <property type="protein sequence ID" value="QHT75997.1"/>
    <property type="molecule type" value="Genomic_DNA"/>
</dbReference>